<dbReference type="Gene3D" id="3.30.70.240">
    <property type="match status" value="1"/>
</dbReference>
<evidence type="ECO:0000256" key="1">
    <source>
        <dbReference type="ARBA" id="ARBA00009653"/>
    </source>
</evidence>
<dbReference type="EC" id="3.1.-.-" evidence="6"/>
<accession>A0A1C2J582</accession>
<dbReference type="OrthoDB" id="8611858at2"/>
<name>A0A1C2J582_ACITH</name>
<dbReference type="AlphaFoldDB" id="A0A1C2J582"/>
<reference evidence="7" key="1">
    <citation type="journal article" date="2016" name="Int. J. Mol. Sci.">
        <title>Comparative genomics of the extreme acidophile Acidithiobacillus thiooxidans reveals intraspecific divergence and niche adaptation.</title>
        <authorList>
            <person name="Zhang X."/>
            <person name="Feng X."/>
            <person name="Tao J."/>
            <person name="Ma L."/>
            <person name="Xiao Y."/>
            <person name="Liang Y."/>
            <person name="Liu X."/>
            <person name="Yin H."/>
        </authorList>
    </citation>
    <scope>NUCLEOTIDE SEQUENCE [LARGE SCALE GENOMIC DNA]</scope>
    <source>
        <strain evidence="7">DXS-W</strain>
    </source>
</reference>
<dbReference type="GO" id="GO:0016787">
    <property type="term" value="F:hydrolase activity"/>
    <property type="evidence" value="ECO:0007669"/>
    <property type="project" value="UniProtKB-KW"/>
</dbReference>
<evidence type="ECO:0000256" key="3">
    <source>
        <dbReference type="ARBA" id="ARBA00022722"/>
    </source>
</evidence>
<keyword evidence="3 6" id="KW-0540">Nuclease</keyword>
<comment type="subunit">
    <text evidence="2 6">Homodimer.</text>
</comment>
<comment type="function">
    <text evidence="6">Cleaves ssRNA, mostly between U:A.</text>
</comment>
<dbReference type="EMBL" id="LWRY01000147">
    <property type="protein sequence ID" value="OCX71052.1"/>
    <property type="molecule type" value="Genomic_DNA"/>
</dbReference>
<dbReference type="PIRSF" id="PIRSF002882">
    <property type="entry name" value="VapD"/>
    <property type="match status" value="1"/>
</dbReference>
<sequence>MYAITFDLDTQTLKDAYHNESYGNAYSDIRRILVEEYGFNWQQGSVYFGGDTVDAVSCVLAVQDITARFDWFASSVRDIRMLRIEDNNDLMPAVERGSDLKKRLHSADRKAA</sequence>
<evidence type="ECO:0000256" key="4">
    <source>
        <dbReference type="ARBA" id="ARBA00022801"/>
    </source>
</evidence>
<evidence type="ECO:0000313" key="7">
    <source>
        <dbReference type="EMBL" id="OCX71052.1"/>
    </source>
</evidence>
<dbReference type="GO" id="GO:0004518">
    <property type="term" value="F:nuclease activity"/>
    <property type="evidence" value="ECO:0007669"/>
    <property type="project" value="UniProtKB-UniRule"/>
</dbReference>
<protein>
    <recommendedName>
        <fullName evidence="6">Endoribonuclease VapD</fullName>
        <ecNumber evidence="6">3.1.-.-</ecNumber>
    </recommendedName>
</protein>
<keyword evidence="4 6" id="KW-0378">Hydrolase</keyword>
<dbReference type="Proteomes" id="UP000095008">
    <property type="component" value="Unassembled WGS sequence"/>
</dbReference>
<dbReference type="RefSeq" id="WP_065974401.1">
    <property type="nucleotide sequence ID" value="NZ_LGYM01000001.1"/>
</dbReference>
<keyword evidence="8" id="KW-1185">Reference proteome</keyword>
<comment type="caution">
    <text evidence="7">The sequence shown here is derived from an EMBL/GenBank/DDBJ whole genome shotgun (WGS) entry which is preliminary data.</text>
</comment>
<evidence type="ECO:0000256" key="6">
    <source>
        <dbReference type="PIRNR" id="PIRNR002882"/>
    </source>
</evidence>
<evidence type="ECO:0000256" key="5">
    <source>
        <dbReference type="ARBA" id="ARBA00023026"/>
    </source>
</evidence>
<proteinExistence type="inferred from homology"/>
<keyword evidence="5" id="KW-0843">Virulence</keyword>
<dbReference type="GO" id="GO:0003723">
    <property type="term" value="F:RNA binding"/>
    <property type="evidence" value="ECO:0007669"/>
    <property type="project" value="InterPro"/>
</dbReference>
<dbReference type="InterPro" id="IPR016368">
    <property type="entry name" value="VapD"/>
</dbReference>
<comment type="similarity">
    <text evidence="1 6">Belongs to the VapD ribonuclease family.</text>
</comment>
<evidence type="ECO:0000313" key="8">
    <source>
        <dbReference type="Proteomes" id="UP000095008"/>
    </source>
</evidence>
<organism evidence="7 8">
    <name type="scientific">Acidithiobacillus thiooxidans</name>
    <name type="common">Thiobacillus thiooxidans</name>
    <dbReference type="NCBI Taxonomy" id="930"/>
    <lineage>
        <taxon>Bacteria</taxon>
        <taxon>Pseudomonadati</taxon>
        <taxon>Pseudomonadota</taxon>
        <taxon>Acidithiobacillia</taxon>
        <taxon>Acidithiobacillales</taxon>
        <taxon>Acidithiobacillaceae</taxon>
        <taxon>Acidithiobacillus</taxon>
    </lineage>
</organism>
<gene>
    <name evidence="7" type="ORF">A6M23_12695</name>
</gene>
<evidence type="ECO:0000256" key="2">
    <source>
        <dbReference type="ARBA" id="ARBA00011738"/>
    </source>
</evidence>